<dbReference type="Ensembl" id="ENSPPAT00000041340.1">
    <property type="protein sequence ID" value="ENSPPAP00000018607.1"/>
    <property type="gene ID" value="ENSPPAG00000032446.1"/>
</dbReference>
<protein>
    <submittedName>
        <fullName evidence="1">Uncharacterized protein</fullName>
    </submittedName>
</protein>
<reference evidence="1 2" key="1">
    <citation type="journal article" date="2012" name="Nature">
        <title>The bonobo genome compared with the chimpanzee and human genomes.</title>
        <authorList>
            <person name="Prufer K."/>
            <person name="Munch K."/>
            <person name="Hellmann I."/>
            <person name="Akagi K."/>
            <person name="Miller J.R."/>
            <person name="Walenz B."/>
            <person name="Koren S."/>
            <person name="Sutton G."/>
            <person name="Kodira C."/>
            <person name="Winer R."/>
            <person name="Knight J.R."/>
            <person name="Mullikin J.C."/>
            <person name="Meader S.J."/>
            <person name="Ponting C.P."/>
            <person name="Lunter G."/>
            <person name="Higashino S."/>
            <person name="Hobolth A."/>
            <person name="Dutheil J."/>
            <person name="Karakoc E."/>
            <person name="Alkan C."/>
            <person name="Sajjadian S."/>
            <person name="Catacchio C.R."/>
            <person name="Ventura M."/>
            <person name="Marques-Bonet T."/>
            <person name="Eichler E.E."/>
            <person name="Andre C."/>
            <person name="Atencia R."/>
            <person name="Mugisha L."/>
            <person name="Junhold J."/>
            <person name="Patterson N."/>
            <person name="Siebauer M."/>
            <person name="Good J.M."/>
            <person name="Fischer A."/>
            <person name="Ptak S.E."/>
            <person name="Lachmann M."/>
            <person name="Symer D.E."/>
            <person name="Mailund T."/>
            <person name="Schierup M.H."/>
            <person name="Andres A.M."/>
            <person name="Kelso J."/>
            <person name="Paabo S."/>
        </authorList>
    </citation>
    <scope>NUCLEOTIDE SEQUENCE [LARGE SCALE GENOMIC DNA]</scope>
</reference>
<dbReference type="GeneTree" id="ENSGT00900000143675"/>
<reference evidence="1" key="2">
    <citation type="submission" date="2025-08" db="UniProtKB">
        <authorList>
            <consortium name="Ensembl"/>
        </authorList>
    </citation>
    <scope>IDENTIFICATION</scope>
</reference>
<accession>A0A2R9AMM8</accession>
<organism evidence="1 2">
    <name type="scientific">Pan paniscus</name>
    <name type="common">Pygmy chimpanzee</name>
    <name type="synonym">Bonobo</name>
    <dbReference type="NCBI Taxonomy" id="9597"/>
    <lineage>
        <taxon>Eukaryota</taxon>
        <taxon>Metazoa</taxon>
        <taxon>Chordata</taxon>
        <taxon>Craniata</taxon>
        <taxon>Vertebrata</taxon>
        <taxon>Euteleostomi</taxon>
        <taxon>Mammalia</taxon>
        <taxon>Eutheria</taxon>
        <taxon>Euarchontoglires</taxon>
        <taxon>Primates</taxon>
        <taxon>Haplorrhini</taxon>
        <taxon>Catarrhini</taxon>
        <taxon>Hominidae</taxon>
        <taxon>Pan</taxon>
    </lineage>
</organism>
<keyword evidence="2" id="KW-1185">Reference proteome</keyword>
<dbReference type="Bgee" id="ENSPPAG00000032446">
    <property type="expression patterns" value="Expressed in adult mammalian kidney and 6 other cell types or tissues"/>
</dbReference>
<proteinExistence type="predicted"/>
<dbReference type="AlphaFoldDB" id="A0A2R9AMM8"/>
<sequence length="110" mass="12450">MNFNHSKCVFTVVIKSTLPHIQRTRHQFGIQKYHILKLGSLENSGLAKTPSITERASKNAFKTFRFINSSLISPLRSQYLATFGQYFLHSPAAHLSVGLFGILKKKKKDS</sequence>
<dbReference type="OMA" id="RTRHQIG"/>
<evidence type="ECO:0000313" key="2">
    <source>
        <dbReference type="Proteomes" id="UP000240080"/>
    </source>
</evidence>
<name>A0A2R9AMM8_PANPA</name>
<reference evidence="1" key="3">
    <citation type="submission" date="2025-09" db="UniProtKB">
        <authorList>
            <consortium name="Ensembl"/>
        </authorList>
    </citation>
    <scope>IDENTIFICATION</scope>
</reference>
<dbReference type="EMBL" id="AJFE02095758">
    <property type="status" value="NOT_ANNOTATED_CDS"/>
    <property type="molecule type" value="Genomic_DNA"/>
</dbReference>
<dbReference type="Proteomes" id="UP000240080">
    <property type="component" value="Chromosome 18"/>
</dbReference>
<evidence type="ECO:0000313" key="1">
    <source>
        <dbReference type="Ensembl" id="ENSPPAP00000018607.1"/>
    </source>
</evidence>